<dbReference type="CDD" id="cd00383">
    <property type="entry name" value="trans_reg_C"/>
    <property type="match status" value="1"/>
</dbReference>
<dbReference type="SMART" id="SM00862">
    <property type="entry name" value="Trans_reg_C"/>
    <property type="match status" value="1"/>
</dbReference>
<sequence>MKILIIEDEKRMAGILKKGLEENAFIVDLAGDGEEGLYMAENYPYDAVLLDIMLPVMDGLSILNALRSKKSEVPVLLITARGEIESRIKGLNFGADDYIVKPFDFHELLARLKSVIRRSKGKSSPLVAIDDLSLDMNSRSVCRGGREIRLSATEYNLLEYLALNSGRVISRTELTEHIYDTDFDRDSNVIDVYVNHLRNKLDKGFDRQLIHTVRGAGYILKGDA</sequence>
<dbReference type="FunFam" id="1.10.10.10:FF:000005">
    <property type="entry name" value="Two-component system response regulator"/>
    <property type="match status" value="1"/>
</dbReference>
<dbReference type="EMBL" id="BSDS01000001">
    <property type="protein sequence ID" value="GLI38189.1"/>
    <property type="molecule type" value="Genomic_DNA"/>
</dbReference>
<evidence type="ECO:0000256" key="6">
    <source>
        <dbReference type="PROSITE-ProRule" id="PRU00169"/>
    </source>
</evidence>
<dbReference type="PANTHER" id="PTHR48111:SF22">
    <property type="entry name" value="REGULATOR OF RPOS"/>
    <property type="match status" value="1"/>
</dbReference>
<name>A0A9W6LCW8_9BACT</name>
<evidence type="ECO:0000256" key="1">
    <source>
        <dbReference type="ARBA" id="ARBA00022553"/>
    </source>
</evidence>
<dbReference type="GO" id="GO:0006355">
    <property type="term" value="P:regulation of DNA-templated transcription"/>
    <property type="evidence" value="ECO:0007669"/>
    <property type="project" value="InterPro"/>
</dbReference>
<dbReference type="InterPro" id="IPR011006">
    <property type="entry name" value="CheY-like_superfamily"/>
</dbReference>
<gene>
    <name evidence="10" type="ORF">GHYDROH2_16900</name>
</gene>
<dbReference type="GO" id="GO:0005829">
    <property type="term" value="C:cytosol"/>
    <property type="evidence" value="ECO:0007669"/>
    <property type="project" value="TreeGrafter"/>
</dbReference>
<dbReference type="AlphaFoldDB" id="A0A9W6LCW8"/>
<dbReference type="GO" id="GO:0032993">
    <property type="term" value="C:protein-DNA complex"/>
    <property type="evidence" value="ECO:0007669"/>
    <property type="project" value="TreeGrafter"/>
</dbReference>
<dbReference type="Pfam" id="PF00072">
    <property type="entry name" value="Response_reg"/>
    <property type="match status" value="1"/>
</dbReference>
<comment type="caution">
    <text evidence="10">The sequence shown here is derived from an EMBL/GenBank/DDBJ whole genome shotgun (WGS) entry which is preliminary data.</text>
</comment>
<evidence type="ECO:0000256" key="2">
    <source>
        <dbReference type="ARBA" id="ARBA00023012"/>
    </source>
</evidence>
<dbReference type="Pfam" id="PF00486">
    <property type="entry name" value="Trans_reg_C"/>
    <property type="match status" value="1"/>
</dbReference>
<proteinExistence type="predicted"/>
<keyword evidence="5" id="KW-0804">Transcription</keyword>
<dbReference type="PROSITE" id="PS51755">
    <property type="entry name" value="OMPR_PHOB"/>
    <property type="match status" value="1"/>
</dbReference>
<dbReference type="InterPro" id="IPR001867">
    <property type="entry name" value="OmpR/PhoB-type_DNA-bd"/>
</dbReference>
<keyword evidence="11" id="KW-1185">Reference proteome</keyword>
<protein>
    <submittedName>
        <fullName evidence="10">DNA-binding response regulator</fullName>
    </submittedName>
</protein>
<evidence type="ECO:0000259" key="9">
    <source>
        <dbReference type="PROSITE" id="PS51755"/>
    </source>
</evidence>
<feature type="domain" description="OmpR/PhoB-type" evidence="9">
    <location>
        <begin position="124"/>
        <end position="222"/>
    </location>
</feature>
<dbReference type="InterPro" id="IPR036388">
    <property type="entry name" value="WH-like_DNA-bd_sf"/>
</dbReference>
<dbReference type="Gene3D" id="1.10.10.10">
    <property type="entry name" value="Winged helix-like DNA-binding domain superfamily/Winged helix DNA-binding domain"/>
    <property type="match status" value="1"/>
</dbReference>
<dbReference type="Gene3D" id="6.10.250.690">
    <property type="match status" value="1"/>
</dbReference>
<dbReference type="GO" id="GO:0000976">
    <property type="term" value="F:transcription cis-regulatory region binding"/>
    <property type="evidence" value="ECO:0007669"/>
    <property type="project" value="TreeGrafter"/>
</dbReference>
<dbReference type="GO" id="GO:0000156">
    <property type="term" value="F:phosphorelay response regulator activity"/>
    <property type="evidence" value="ECO:0007669"/>
    <property type="project" value="TreeGrafter"/>
</dbReference>
<evidence type="ECO:0000313" key="11">
    <source>
        <dbReference type="Proteomes" id="UP001144352"/>
    </source>
</evidence>
<keyword evidence="4 7" id="KW-0238">DNA-binding</keyword>
<dbReference type="SMART" id="SM00448">
    <property type="entry name" value="REC"/>
    <property type="match status" value="1"/>
</dbReference>
<dbReference type="Proteomes" id="UP001144352">
    <property type="component" value="Unassembled WGS sequence"/>
</dbReference>
<dbReference type="RefSeq" id="WP_214186063.1">
    <property type="nucleotide sequence ID" value="NZ_BSDS01000001.1"/>
</dbReference>
<dbReference type="InterPro" id="IPR039420">
    <property type="entry name" value="WalR-like"/>
</dbReference>
<dbReference type="InterPro" id="IPR001789">
    <property type="entry name" value="Sig_transdc_resp-reg_receiver"/>
</dbReference>
<keyword evidence="2" id="KW-0902">Two-component regulatory system</keyword>
<keyword evidence="3" id="KW-0805">Transcription regulation</keyword>
<accession>A0A9W6LCW8</accession>
<evidence type="ECO:0000256" key="4">
    <source>
        <dbReference type="ARBA" id="ARBA00023125"/>
    </source>
</evidence>
<evidence type="ECO:0000256" key="7">
    <source>
        <dbReference type="PROSITE-ProRule" id="PRU01091"/>
    </source>
</evidence>
<dbReference type="SUPFAM" id="SSF52172">
    <property type="entry name" value="CheY-like"/>
    <property type="match status" value="1"/>
</dbReference>
<feature type="domain" description="Response regulatory" evidence="8">
    <location>
        <begin position="2"/>
        <end position="116"/>
    </location>
</feature>
<dbReference type="PANTHER" id="PTHR48111">
    <property type="entry name" value="REGULATOR OF RPOS"/>
    <property type="match status" value="1"/>
</dbReference>
<feature type="modified residue" description="4-aspartylphosphate" evidence="6">
    <location>
        <position position="51"/>
    </location>
</feature>
<feature type="DNA-binding region" description="OmpR/PhoB-type" evidence="7">
    <location>
        <begin position="124"/>
        <end position="222"/>
    </location>
</feature>
<reference evidence="10" key="1">
    <citation type="submission" date="2022-12" db="EMBL/GenBank/DDBJ databases">
        <title>Reference genome sequencing for broad-spectrum identification of bacterial and archaeal isolates by mass spectrometry.</title>
        <authorList>
            <person name="Sekiguchi Y."/>
            <person name="Tourlousse D.M."/>
        </authorList>
    </citation>
    <scope>NUCLEOTIDE SEQUENCE</scope>
    <source>
        <strain evidence="10">H2</strain>
    </source>
</reference>
<dbReference type="PROSITE" id="PS50110">
    <property type="entry name" value="RESPONSE_REGULATORY"/>
    <property type="match status" value="1"/>
</dbReference>
<evidence type="ECO:0000256" key="3">
    <source>
        <dbReference type="ARBA" id="ARBA00023015"/>
    </source>
</evidence>
<organism evidence="10 11">
    <name type="scientific">Geobacter hydrogenophilus</name>
    <dbReference type="NCBI Taxonomy" id="40983"/>
    <lineage>
        <taxon>Bacteria</taxon>
        <taxon>Pseudomonadati</taxon>
        <taxon>Thermodesulfobacteriota</taxon>
        <taxon>Desulfuromonadia</taxon>
        <taxon>Geobacterales</taxon>
        <taxon>Geobacteraceae</taxon>
        <taxon>Geobacter</taxon>
    </lineage>
</organism>
<dbReference type="FunFam" id="3.40.50.2300:FF:000002">
    <property type="entry name" value="DNA-binding response regulator PhoP"/>
    <property type="match status" value="1"/>
</dbReference>
<evidence type="ECO:0000259" key="8">
    <source>
        <dbReference type="PROSITE" id="PS50110"/>
    </source>
</evidence>
<evidence type="ECO:0000256" key="5">
    <source>
        <dbReference type="ARBA" id="ARBA00023163"/>
    </source>
</evidence>
<dbReference type="Gene3D" id="3.40.50.2300">
    <property type="match status" value="1"/>
</dbReference>
<evidence type="ECO:0000313" key="10">
    <source>
        <dbReference type="EMBL" id="GLI38189.1"/>
    </source>
</evidence>
<keyword evidence="1 6" id="KW-0597">Phosphoprotein</keyword>